<dbReference type="PANTHER" id="PTHR10622:SF10">
    <property type="entry name" value="HET DOMAIN-CONTAINING PROTEIN"/>
    <property type="match status" value="1"/>
</dbReference>
<dbReference type="Pfam" id="PF06985">
    <property type="entry name" value="HET"/>
    <property type="match status" value="1"/>
</dbReference>
<keyword evidence="4" id="KW-1185">Reference proteome</keyword>
<evidence type="ECO:0000259" key="2">
    <source>
        <dbReference type="Pfam" id="PF06985"/>
    </source>
</evidence>
<evidence type="ECO:0000313" key="4">
    <source>
        <dbReference type="Proteomes" id="UP000028045"/>
    </source>
</evidence>
<feature type="domain" description="Heterokaryon incompatibility" evidence="2">
    <location>
        <begin position="41"/>
        <end position="133"/>
    </location>
</feature>
<dbReference type="OrthoDB" id="194358at2759"/>
<proteinExistence type="predicted"/>
<evidence type="ECO:0000256" key="1">
    <source>
        <dbReference type="SAM" id="MobiDB-lite"/>
    </source>
</evidence>
<protein>
    <recommendedName>
        <fullName evidence="2">Heterokaryon incompatibility domain-containing protein</fullName>
    </recommendedName>
</protein>
<organism evidence="3 4">
    <name type="scientific">Stachybotrys chartarum (strain CBS 109288 / IBT 7711)</name>
    <name type="common">Toxic black mold</name>
    <name type="synonym">Stilbospora chartarum</name>
    <dbReference type="NCBI Taxonomy" id="1280523"/>
    <lineage>
        <taxon>Eukaryota</taxon>
        <taxon>Fungi</taxon>
        <taxon>Dikarya</taxon>
        <taxon>Ascomycota</taxon>
        <taxon>Pezizomycotina</taxon>
        <taxon>Sordariomycetes</taxon>
        <taxon>Hypocreomycetidae</taxon>
        <taxon>Hypocreales</taxon>
        <taxon>Stachybotryaceae</taxon>
        <taxon>Stachybotrys</taxon>
    </lineage>
</organism>
<gene>
    <name evidence="3" type="ORF">S7711_08803</name>
</gene>
<evidence type="ECO:0000313" key="3">
    <source>
        <dbReference type="EMBL" id="KEY68528.1"/>
    </source>
</evidence>
<sequence length="541" mass="61678">MHLLHARTYLLEEFPGPERPGGRHQDASTGMSSASATTPKYAILSHTWGSAKEEVSFQDMQCLSAAKKKAAFEKIAFTCRQARANGLEYVWIDTCCIDKRSSAELSEAINSMFRWYKLAKVCYVYLADVSQASKDGLGQQASVDEFSQSRWFTRGWTLQELLAPKRIIFFTKHWNTIGTMKELRIQIATITRIRLCYLDGEPLRKASVAERMSWASLRQTSRVEDMAYSLLGIFDINMALLYGEGEKAFQRLQREIINTYNDQTILAWDLPENLSYSEELRDSVLALAPSWFRDCADLAVYEPENPRDPASMLNRAVALENVVIKHPNHSDYLVLHCRPTRNFFNLLAVPVFENSVGRFSRLLRMGSKENEKVWLSISDVAKHSVQKITLVYCFTGYEGRRQDYERVCGFVIRHLPEWLRVSAVYPAERWINEAYFSTDAGSNRKPMAAILSLSSLTPEFSEHSNLALHMRLYGPLFNGRPHSCGLSRLEKSGHNNAAEILEQPWAQEVISGPYELRVQAELEMVSGIHMFVIDILSTLRA</sequence>
<dbReference type="InterPro" id="IPR010730">
    <property type="entry name" value="HET"/>
</dbReference>
<feature type="region of interest" description="Disordered" evidence="1">
    <location>
        <begin position="13"/>
        <end position="34"/>
    </location>
</feature>
<accession>A0A084AT99</accession>
<dbReference type="AlphaFoldDB" id="A0A084AT99"/>
<reference evidence="3 4" key="1">
    <citation type="journal article" date="2014" name="BMC Genomics">
        <title>Comparative genome sequencing reveals chemotype-specific gene clusters in the toxigenic black mold Stachybotrys.</title>
        <authorList>
            <person name="Semeiks J."/>
            <person name="Borek D."/>
            <person name="Otwinowski Z."/>
            <person name="Grishin N.V."/>
        </authorList>
    </citation>
    <scope>NUCLEOTIDE SEQUENCE [LARGE SCALE GENOMIC DNA]</scope>
    <source>
        <strain evidence="4">CBS 109288 / IBT 7711</strain>
    </source>
</reference>
<name>A0A084AT99_STACB</name>
<dbReference type="PANTHER" id="PTHR10622">
    <property type="entry name" value="HET DOMAIN-CONTAINING PROTEIN"/>
    <property type="match status" value="1"/>
</dbReference>
<dbReference type="Proteomes" id="UP000028045">
    <property type="component" value="Unassembled WGS sequence"/>
</dbReference>
<dbReference type="HOGENOM" id="CLU_503601_0_0_1"/>
<dbReference type="EMBL" id="KL648573">
    <property type="protein sequence ID" value="KEY68528.1"/>
    <property type="molecule type" value="Genomic_DNA"/>
</dbReference>